<dbReference type="InterPro" id="IPR011250">
    <property type="entry name" value="OMP/PagP_B-barrel"/>
</dbReference>
<feature type="signal peptide" evidence="2">
    <location>
        <begin position="1"/>
        <end position="21"/>
    </location>
</feature>
<organism evidence="4 5">
    <name type="scientific">Geomesophilobacter sediminis</name>
    <dbReference type="NCBI Taxonomy" id="2798584"/>
    <lineage>
        <taxon>Bacteria</taxon>
        <taxon>Pseudomonadati</taxon>
        <taxon>Thermodesulfobacteriota</taxon>
        <taxon>Desulfuromonadia</taxon>
        <taxon>Geobacterales</taxon>
        <taxon>Geobacteraceae</taxon>
        <taxon>Geomesophilobacter</taxon>
    </lineage>
</organism>
<comment type="caution">
    <text evidence="4">The sequence shown here is derived from an EMBL/GenBank/DDBJ whole genome shotgun (WGS) entry which is preliminary data.</text>
</comment>
<proteinExistence type="predicted"/>
<name>A0A8J7JE58_9BACT</name>
<dbReference type="Gene3D" id="2.40.160.20">
    <property type="match status" value="1"/>
</dbReference>
<gene>
    <name evidence="4" type="ORF">JFN93_13465</name>
</gene>
<dbReference type="InterPro" id="IPR027385">
    <property type="entry name" value="Beta-barrel_OMP"/>
</dbReference>
<reference evidence="4" key="1">
    <citation type="submission" date="2020-12" db="EMBL/GenBank/DDBJ databases">
        <title>Geomonas sp. Red875, isolated from river sediment.</title>
        <authorList>
            <person name="Xu Z."/>
            <person name="Zhang Z."/>
            <person name="Masuda Y."/>
            <person name="Itoh H."/>
            <person name="Senoo K."/>
        </authorList>
    </citation>
    <scope>NUCLEOTIDE SEQUENCE</scope>
    <source>
        <strain evidence="4">Red875</strain>
    </source>
</reference>
<feature type="chain" id="PRO_5035255879" evidence="2">
    <location>
        <begin position="22"/>
        <end position="209"/>
    </location>
</feature>
<dbReference type="EMBL" id="JAEMHM010000010">
    <property type="protein sequence ID" value="MBJ6725723.1"/>
    <property type="molecule type" value="Genomic_DNA"/>
</dbReference>
<dbReference type="RefSeq" id="WP_199384613.1">
    <property type="nucleotide sequence ID" value="NZ_JAEMHM010000010.1"/>
</dbReference>
<evidence type="ECO:0000313" key="5">
    <source>
        <dbReference type="Proteomes" id="UP000636888"/>
    </source>
</evidence>
<dbReference type="AlphaFoldDB" id="A0A8J7JE58"/>
<evidence type="ECO:0000259" key="3">
    <source>
        <dbReference type="Pfam" id="PF13505"/>
    </source>
</evidence>
<dbReference type="SUPFAM" id="SSF56925">
    <property type="entry name" value="OMPA-like"/>
    <property type="match status" value="1"/>
</dbReference>
<sequence>MRRQSLLLLLVLLAAAKPATAESLDGRLGITAKAGALVPLKDDFVSSTTHSNPGVAAGGGIIFGLGRNFAGEIDVTHVPGLDVEISGAKAYEARLTDVSLGVQYRFLPAEHLVPYVGGGVDFITGELKHVSGADYDLEWTEGGHVNLGFDYFLTPGIAFTGEARGIFPFDGDVTGPNGKVGTYRPMAFVGTLGFRLMLPAHVFRDTNKF</sequence>
<dbReference type="Proteomes" id="UP000636888">
    <property type="component" value="Unassembled WGS sequence"/>
</dbReference>
<feature type="domain" description="Outer membrane protein beta-barrel" evidence="3">
    <location>
        <begin position="8"/>
        <end position="169"/>
    </location>
</feature>
<keyword evidence="5" id="KW-1185">Reference proteome</keyword>
<dbReference type="Pfam" id="PF13505">
    <property type="entry name" value="OMP_b-brl"/>
    <property type="match status" value="1"/>
</dbReference>
<evidence type="ECO:0000256" key="1">
    <source>
        <dbReference type="ARBA" id="ARBA00022729"/>
    </source>
</evidence>
<keyword evidence="1 2" id="KW-0732">Signal</keyword>
<protein>
    <submittedName>
        <fullName evidence="4">Porin family protein</fullName>
    </submittedName>
</protein>
<evidence type="ECO:0000313" key="4">
    <source>
        <dbReference type="EMBL" id="MBJ6725723.1"/>
    </source>
</evidence>
<evidence type="ECO:0000256" key="2">
    <source>
        <dbReference type="SAM" id="SignalP"/>
    </source>
</evidence>
<accession>A0A8J7JE58</accession>